<comment type="caution">
    <text evidence="5">The sequence shown here is derived from an EMBL/GenBank/DDBJ whole genome shotgun (WGS) entry which is preliminary data.</text>
</comment>
<evidence type="ECO:0000313" key="6">
    <source>
        <dbReference type="Proteomes" id="UP000680206"/>
    </source>
</evidence>
<dbReference type="Proteomes" id="UP000680206">
    <property type="component" value="Unassembled WGS sequence"/>
</dbReference>
<feature type="domain" description="N-acetyltransferase" evidence="4">
    <location>
        <begin position="8"/>
        <end position="179"/>
    </location>
</feature>
<dbReference type="InterPro" id="IPR000182">
    <property type="entry name" value="GNAT_dom"/>
</dbReference>
<organism evidence="5 6">
    <name type="scientific">Actinomadura violacea</name>
    <dbReference type="NCBI Taxonomy" id="2819934"/>
    <lineage>
        <taxon>Bacteria</taxon>
        <taxon>Bacillati</taxon>
        <taxon>Actinomycetota</taxon>
        <taxon>Actinomycetes</taxon>
        <taxon>Streptosporangiales</taxon>
        <taxon>Thermomonosporaceae</taxon>
        <taxon>Actinomadura</taxon>
    </lineage>
</organism>
<dbReference type="Pfam" id="PF13302">
    <property type="entry name" value="Acetyltransf_3"/>
    <property type="match status" value="1"/>
</dbReference>
<name>A0ABS3S8P3_9ACTN</name>
<dbReference type="Gene3D" id="3.40.630.30">
    <property type="match status" value="1"/>
</dbReference>
<evidence type="ECO:0000256" key="2">
    <source>
        <dbReference type="ARBA" id="ARBA00023315"/>
    </source>
</evidence>
<evidence type="ECO:0000259" key="4">
    <source>
        <dbReference type="PROSITE" id="PS51186"/>
    </source>
</evidence>
<evidence type="ECO:0000313" key="5">
    <source>
        <dbReference type="EMBL" id="MBO2465123.1"/>
    </source>
</evidence>
<gene>
    <name evidence="5" type="ORF">J4709_46930</name>
</gene>
<keyword evidence="1" id="KW-0808">Transferase</keyword>
<dbReference type="PANTHER" id="PTHR43792:SF8">
    <property type="entry name" value="[RIBOSOMAL PROTEIN US5]-ALANINE N-ACETYLTRANSFERASE"/>
    <property type="match status" value="1"/>
</dbReference>
<protein>
    <submittedName>
        <fullName evidence="5">GNAT family N-acetyltransferase</fullName>
    </submittedName>
</protein>
<dbReference type="PROSITE" id="PS51186">
    <property type="entry name" value="GNAT"/>
    <property type="match status" value="1"/>
</dbReference>
<reference evidence="5 6" key="1">
    <citation type="submission" date="2021-03" db="EMBL/GenBank/DDBJ databases">
        <title>Actinomadura violae sp. nov., isolated from lichen in Thailand.</title>
        <authorList>
            <person name="Kanchanasin P."/>
            <person name="Saeng-In P."/>
            <person name="Phongsopitanun W."/>
            <person name="Yuki M."/>
            <person name="Kudo T."/>
            <person name="Ohkuma M."/>
            <person name="Tanasupawat S."/>
        </authorList>
    </citation>
    <scope>NUCLEOTIDE SEQUENCE [LARGE SCALE GENOMIC DNA]</scope>
    <source>
        <strain evidence="5 6">LCR2-06</strain>
    </source>
</reference>
<dbReference type="EMBL" id="JAGEPF010000042">
    <property type="protein sequence ID" value="MBO2465123.1"/>
    <property type="molecule type" value="Genomic_DNA"/>
</dbReference>
<dbReference type="SUPFAM" id="SSF55729">
    <property type="entry name" value="Acyl-CoA N-acyltransferases (Nat)"/>
    <property type="match status" value="1"/>
</dbReference>
<comment type="similarity">
    <text evidence="3">Belongs to the acetyltransferase family. RimJ subfamily.</text>
</comment>
<dbReference type="RefSeq" id="WP_208251981.1">
    <property type="nucleotide sequence ID" value="NZ_JAGEPF010000042.1"/>
</dbReference>
<keyword evidence="2" id="KW-0012">Acyltransferase</keyword>
<proteinExistence type="inferred from homology"/>
<dbReference type="PANTHER" id="PTHR43792">
    <property type="entry name" value="GNAT FAMILY, PUTATIVE (AFU_ORTHOLOGUE AFUA_3G00765)-RELATED-RELATED"/>
    <property type="match status" value="1"/>
</dbReference>
<dbReference type="InterPro" id="IPR016181">
    <property type="entry name" value="Acyl_CoA_acyltransferase"/>
</dbReference>
<dbReference type="InterPro" id="IPR051531">
    <property type="entry name" value="N-acetyltransferase"/>
</dbReference>
<sequence length="182" mass="20265">MELSTPRLWLREFGASDHAAVHAFAGDPEVTRYTDWGPNSPSDTTTFLAEVTQDATSTPRHRFALAVVDRRHNALIGSIELRVTSTFHRRAEIGYVLHRAWWGNGYGSEAATALLRFGFDELGLHKISATCDPGNAASARVLTKIGMQREGRLRDHLHIRGRWQDRLLFAALSPSLSTETAK</sequence>
<accession>A0ABS3S8P3</accession>
<evidence type="ECO:0000256" key="1">
    <source>
        <dbReference type="ARBA" id="ARBA00022679"/>
    </source>
</evidence>
<evidence type="ECO:0000256" key="3">
    <source>
        <dbReference type="ARBA" id="ARBA00038502"/>
    </source>
</evidence>
<keyword evidence="6" id="KW-1185">Reference proteome</keyword>